<proteinExistence type="predicted"/>
<feature type="region of interest" description="Disordered" evidence="1">
    <location>
        <begin position="1"/>
        <end position="28"/>
    </location>
</feature>
<dbReference type="InterPro" id="IPR010736">
    <property type="entry name" value="SHIPPO-rpt"/>
</dbReference>
<dbReference type="Pfam" id="PF07004">
    <property type="entry name" value="SHIPPO-rpt"/>
    <property type="match status" value="4"/>
</dbReference>
<dbReference type="OrthoDB" id="406368at2759"/>
<organism evidence="2 3">
    <name type="scientific">Chrysochromulina tobinii</name>
    <dbReference type="NCBI Taxonomy" id="1460289"/>
    <lineage>
        <taxon>Eukaryota</taxon>
        <taxon>Haptista</taxon>
        <taxon>Haptophyta</taxon>
        <taxon>Prymnesiophyceae</taxon>
        <taxon>Prymnesiales</taxon>
        <taxon>Chrysochromulinaceae</taxon>
        <taxon>Chrysochromulina</taxon>
    </lineage>
</organism>
<dbReference type="PANTHER" id="PTHR21580">
    <property type="entry name" value="SHIPPO-1-RELATED"/>
    <property type="match status" value="1"/>
</dbReference>
<protein>
    <submittedName>
        <fullName evidence="2">Sperm-tail pg-rich repeat-containing protein 2-like protein</fullName>
    </submittedName>
</protein>
<accession>A0A0M0JQ38</accession>
<evidence type="ECO:0000256" key="1">
    <source>
        <dbReference type="SAM" id="MobiDB-lite"/>
    </source>
</evidence>
<evidence type="ECO:0000313" key="3">
    <source>
        <dbReference type="Proteomes" id="UP000037460"/>
    </source>
</evidence>
<dbReference type="Proteomes" id="UP000037460">
    <property type="component" value="Unassembled WGS sequence"/>
</dbReference>
<name>A0A0M0JQ38_9EUKA</name>
<keyword evidence="3" id="KW-1185">Reference proteome</keyword>
<evidence type="ECO:0000313" key="2">
    <source>
        <dbReference type="EMBL" id="KOO28711.1"/>
    </source>
</evidence>
<dbReference type="EMBL" id="JWZX01002525">
    <property type="protein sequence ID" value="KOO28711.1"/>
    <property type="molecule type" value="Genomic_DNA"/>
</dbReference>
<reference evidence="3" key="1">
    <citation type="journal article" date="2015" name="PLoS Genet.">
        <title>Genome Sequence and Transcriptome Analyses of Chrysochromulina tobin: Metabolic Tools for Enhanced Algal Fitness in the Prominent Order Prymnesiales (Haptophyceae).</title>
        <authorList>
            <person name="Hovde B.T."/>
            <person name="Deodato C.R."/>
            <person name="Hunsperger H.M."/>
            <person name="Ryken S.A."/>
            <person name="Yost W."/>
            <person name="Jha R.K."/>
            <person name="Patterson J."/>
            <person name="Monnat R.J. Jr."/>
            <person name="Barlow S.B."/>
            <person name="Starkenburg S.R."/>
            <person name="Cattolico R.A."/>
        </authorList>
    </citation>
    <scope>NUCLEOTIDE SEQUENCE</scope>
    <source>
        <strain evidence="3">CCMP291</strain>
    </source>
</reference>
<feature type="compositionally biased region" description="Polar residues" evidence="1">
    <location>
        <begin position="271"/>
        <end position="284"/>
    </location>
</feature>
<dbReference type="AlphaFoldDB" id="A0A0M0JQ38"/>
<dbReference type="InterPro" id="IPR051291">
    <property type="entry name" value="CIMAP"/>
</dbReference>
<dbReference type="PANTHER" id="PTHR21580:SF60">
    <property type="entry name" value="SPERM-TAIL PG-RICH REPEAT-CONTAINING PROTEIN 2"/>
    <property type="match status" value="1"/>
</dbReference>
<feature type="region of interest" description="Disordered" evidence="1">
    <location>
        <begin position="236"/>
        <end position="301"/>
    </location>
</feature>
<comment type="caution">
    <text evidence="2">The sequence shown here is derived from an EMBL/GenBank/DDBJ whole genome shotgun (WGS) entry which is preliminary data.</text>
</comment>
<feature type="region of interest" description="Disordered" evidence="1">
    <location>
        <begin position="161"/>
        <end position="183"/>
    </location>
</feature>
<sequence length="415" mass="43961">MQQPPEGGYSGVSGRRSAGPGEYEPTKATALIKPAPICPNFGNSRVLRAVFAESSDTPGPGAYTSAEADGRRVKSSANFLSRTPLAYQKLIDPEKLVPGPGSYSAPPSIVPKAVPENLQAFGSTQKRLSSDALTPFERARMAQPGPGAYEERRTLAGAVGATQPGTLAQPPTAERAGRSGFNSSTVRFIPLQKGDKPGPGQYDANDQQSFVAALGRKPHGRNGVFGSTTRRFHALKQDPVPGAGAYNPVTPGENEAERDEGPSSAFASGVQRFTKSAPTRVSSKTGRDKDPVPPPWQYYPRTDNAWEGTHVHQGAASAKQNRTFLSTVERFPAGEMGGGTKIPTGPGPGQYAPKHPHDGFRKQQTTAMCFGTKEGRFDGPRGVFSGVAPTPGPGQYESAEIFDPLIKRSFNITIG</sequence>
<gene>
    <name evidence="2" type="ORF">Ctob_005330</name>
</gene>